<accession>A0A330M6F2</accession>
<sequence>MLFDEQLLTATQTMKMLNVSRAHFYTKVIHDADFKLTVKPLMLVTNGQKQYRETEIVAFIDRKQEVA</sequence>
<name>A0A330M6F2_9GAMM</name>
<dbReference type="Proteomes" id="UP000250123">
    <property type="component" value="Chromosome SHEWBE"/>
</dbReference>
<evidence type="ECO:0008006" key="3">
    <source>
        <dbReference type="Google" id="ProtNLM"/>
    </source>
</evidence>
<proteinExistence type="predicted"/>
<dbReference type="KEGG" id="sbk:SHEWBE_3011"/>
<evidence type="ECO:0000313" key="2">
    <source>
        <dbReference type="Proteomes" id="UP000250123"/>
    </source>
</evidence>
<dbReference type="AlphaFoldDB" id="A0A330M6F2"/>
<organism evidence="1 2">
    <name type="scientific">Shewanella benthica</name>
    <dbReference type="NCBI Taxonomy" id="43661"/>
    <lineage>
        <taxon>Bacteria</taxon>
        <taxon>Pseudomonadati</taxon>
        <taxon>Pseudomonadota</taxon>
        <taxon>Gammaproteobacteria</taxon>
        <taxon>Alteromonadales</taxon>
        <taxon>Shewanellaceae</taxon>
        <taxon>Shewanella</taxon>
    </lineage>
</organism>
<dbReference type="EMBL" id="LS483452">
    <property type="protein sequence ID" value="SQH76974.1"/>
    <property type="molecule type" value="Genomic_DNA"/>
</dbReference>
<dbReference type="RefSeq" id="WP_112353017.1">
    <property type="nucleotide sequence ID" value="NZ_LS483452.1"/>
</dbReference>
<protein>
    <recommendedName>
        <fullName evidence="3">Helix-turn-helix domain-containing protein</fullName>
    </recommendedName>
</protein>
<evidence type="ECO:0000313" key="1">
    <source>
        <dbReference type="EMBL" id="SQH76974.1"/>
    </source>
</evidence>
<dbReference type="OrthoDB" id="6272611at2"/>
<gene>
    <name evidence="1" type="ORF">SHEWBE_3011</name>
</gene>
<reference evidence="2" key="1">
    <citation type="submission" date="2018-06" db="EMBL/GenBank/DDBJ databases">
        <authorList>
            <person name="Cea G.-C."/>
            <person name="William W."/>
        </authorList>
    </citation>
    <scope>NUCLEOTIDE SEQUENCE [LARGE SCALE GENOMIC DNA]</scope>
    <source>
        <strain evidence="2">DB21MT-2</strain>
    </source>
</reference>